<proteinExistence type="inferred from homology"/>
<comment type="similarity">
    <text evidence="4">Belongs to the bZIP family. YAP subfamily.</text>
</comment>
<evidence type="ECO:0000256" key="4">
    <source>
        <dbReference type="ARBA" id="ARBA00038132"/>
    </source>
</evidence>
<evidence type="ECO:0000256" key="1">
    <source>
        <dbReference type="ARBA" id="ARBA00004123"/>
    </source>
</evidence>
<feature type="region of interest" description="Disordered" evidence="5">
    <location>
        <begin position="27"/>
        <end position="186"/>
    </location>
</feature>
<dbReference type="Gene3D" id="1.20.5.170">
    <property type="match status" value="1"/>
</dbReference>
<feature type="compositionally biased region" description="Basic and acidic residues" evidence="5">
    <location>
        <begin position="91"/>
        <end position="106"/>
    </location>
</feature>
<accession>A0A4S9XWQ6</accession>
<feature type="compositionally biased region" description="Basic and acidic residues" evidence="5">
    <location>
        <begin position="152"/>
        <end position="183"/>
    </location>
</feature>
<dbReference type="SUPFAM" id="SSF57959">
    <property type="entry name" value="Leucine zipper domain"/>
    <property type="match status" value="1"/>
</dbReference>
<organism evidence="7 8">
    <name type="scientific">Aureobasidium pullulans</name>
    <name type="common">Black yeast</name>
    <name type="synonym">Pullularia pullulans</name>
    <dbReference type="NCBI Taxonomy" id="5580"/>
    <lineage>
        <taxon>Eukaryota</taxon>
        <taxon>Fungi</taxon>
        <taxon>Dikarya</taxon>
        <taxon>Ascomycota</taxon>
        <taxon>Pezizomycotina</taxon>
        <taxon>Dothideomycetes</taxon>
        <taxon>Dothideomycetidae</taxon>
        <taxon>Dothideales</taxon>
        <taxon>Saccotheciaceae</taxon>
        <taxon>Aureobasidium</taxon>
    </lineage>
</organism>
<dbReference type="InterPro" id="IPR013910">
    <property type="entry name" value="TF_PAP1"/>
</dbReference>
<feature type="compositionally biased region" description="Polar residues" evidence="5">
    <location>
        <begin position="384"/>
        <end position="398"/>
    </location>
</feature>
<feature type="compositionally biased region" description="Low complexity" evidence="5">
    <location>
        <begin position="293"/>
        <end position="306"/>
    </location>
</feature>
<gene>
    <name evidence="7" type="ORF">D6C84_04267</name>
</gene>
<evidence type="ECO:0000256" key="2">
    <source>
        <dbReference type="ARBA" id="ARBA00004496"/>
    </source>
</evidence>
<dbReference type="SMART" id="SM00338">
    <property type="entry name" value="BRLZ"/>
    <property type="match status" value="1"/>
</dbReference>
<feature type="compositionally biased region" description="Low complexity" evidence="5">
    <location>
        <begin position="211"/>
        <end position="229"/>
    </location>
</feature>
<keyword evidence="3" id="KW-0539">Nucleus</keyword>
<reference evidence="7 8" key="1">
    <citation type="submission" date="2018-10" db="EMBL/GenBank/DDBJ databases">
        <title>Fifty Aureobasidium pullulans genomes reveal a recombining polyextremotolerant generalist.</title>
        <authorList>
            <person name="Gostincar C."/>
            <person name="Turk M."/>
            <person name="Zajc J."/>
            <person name="Gunde-Cimerman N."/>
        </authorList>
    </citation>
    <scope>NUCLEOTIDE SEQUENCE [LARGE SCALE GENOMIC DNA]</scope>
    <source>
        <strain evidence="7 8">EXF-3403</strain>
    </source>
</reference>
<feature type="region of interest" description="Disordered" evidence="5">
    <location>
        <begin position="378"/>
        <end position="424"/>
    </location>
</feature>
<comment type="subcellular location">
    <subcellularLocation>
        <location evidence="2">Cytoplasm</location>
    </subcellularLocation>
    <subcellularLocation>
        <location evidence="1">Nucleus</location>
    </subcellularLocation>
</comment>
<feature type="compositionally biased region" description="Acidic residues" evidence="5">
    <location>
        <begin position="60"/>
        <end position="70"/>
    </location>
</feature>
<feature type="region of interest" description="Disordered" evidence="5">
    <location>
        <begin position="205"/>
        <end position="313"/>
    </location>
</feature>
<feature type="compositionally biased region" description="Polar residues" evidence="5">
    <location>
        <begin position="272"/>
        <end position="292"/>
    </location>
</feature>
<feature type="compositionally biased region" description="Low complexity" evidence="5">
    <location>
        <begin position="399"/>
        <end position="411"/>
    </location>
</feature>
<dbReference type="Pfam" id="PF08601">
    <property type="entry name" value="PAP1"/>
    <property type="match status" value="1"/>
</dbReference>
<name>A0A4S9XWQ6_AURPU</name>
<dbReference type="GO" id="GO:0005737">
    <property type="term" value="C:cytoplasm"/>
    <property type="evidence" value="ECO:0007669"/>
    <property type="project" value="UniProtKB-SubCell"/>
</dbReference>
<dbReference type="FunFam" id="1.20.5.170:FF:000067">
    <property type="entry name" value="BZIP transcription factor"/>
    <property type="match status" value="1"/>
</dbReference>
<evidence type="ECO:0000256" key="5">
    <source>
        <dbReference type="SAM" id="MobiDB-lite"/>
    </source>
</evidence>
<dbReference type="GO" id="GO:0034599">
    <property type="term" value="P:cellular response to oxidative stress"/>
    <property type="evidence" value="ECO:0007669"/>
    <property type="project" value="UniProtKB-ARBA"/>
</dbReference>
<dbReference type="Proteomes" id="UP000310039">
    <property type="component" value="Unassembled WGS sequence"/>
</dbReference>
<dbReference type="PROSITE" id="PS00036">
    <property type="entry name" value="BZIP_BASIC"/>
    <property type="match status" value="1"/>
</dbReference>
<protein>
    <submittedName>
        <fullName evidence="7">PAP1-domain-containing protein</fullName>
    </submittedName>
</protein>
<dbReference type="InterPro" id="IPR004827">
    <property type="entry name" value="bZIP"/>
</dbReference>
<dbReference type="GO" id="GO:0001228">
    <property type="term" value="F:DNA-binding transcription activator activity, RNA polymerase II-specific"/>
    <property type="evidence" value="ECO:0007669"/>
    <property type="project" value="TreeGrafter"/>
</dbReference>
<evidence type="ECO:0000256" key="3">
    <source>
        <dbReference type="ARBA" id="ARBA00023242"/>
    </source>
</evidence>
<dbReference type="PROSITE" id="PS50217">
    <property type="entry name" value="BZIP"/>
    <property type="match status" value="1"/>
</dbReference>
<dbReference type="EMBL" id="QZBT01000047">
    <property type="protein sequence ID" value="THZ84290.1"/>
    <property type="molecule type" value="Genomic_DNA"/>
</dbReference>
<dbReference type="GO" id="GO:0000976">
    <property type="term" value="F:transcription cis-regulatory region binding"/>
    <property type="evidence" value="ECO:0007669"/>
    <property type="project" value="InterPro"/>
</dbReference>
<dbReference type="PANTHER" id="PTHR40621">
    <property type="entry name" value="TRANSCRIPTION FACTOR KAPC-RELATED"/>
    <property type="match status" value="1"/>
</dbReference>
<feature type="compositionally biased region" description="Basic and acidic residues" evidence="5">
    <location>
        <begin position="115"/>
        <end position="128"/>
    </location>
</feature>
<dbReference type="AlphaFoldDB" id="A0A4S9XWQ6"/>
<evidence type="ECO:0000313" key="7">
    <source>
        <dbReference type="EMBL" id="THZ84290.1"/>
    </source>
</evidence>
<feature type="domain" description="BZIP" evidence="6">
    <location>
        <begin position="136"/>
        <end position="199"/>
    </location>
</feature>
<dbReference type="Pfam" id="PF00170">
    <property type="entry name" value="bZIP_1"/>
    <property type="match status" value="1"/>
</dbReference>
<dbReference type="PANTHER" id="PTHR40621:SF6">
    <property type="entry name" value="AP-1-LIKE TRANSCRIPTION FACTOR YAP1-RELATED"/>
    <property type="match status" value="1"/>
</dbReference>
<feature type="compositionally biased region" description="Polar residues" evidence="5">
    <location>
        <begin position="412"/>
        <end position="424"/>
    </location>
</feature>
<evidence type="ECO:0000313" key="8">
    <source>
        <dbReference type="Proteomes" id="UP000310039"/>
    </source>
</evidence>
<comment type="caution">
    <text evidence="7">The sequence shown here is derived from an EMBL/GenBank/DDBJ whole genome shotgun (WGS) entry which is preliminary data.</text>
</comment>
<dbReference type="InterPro" id="IPR050936">
    <property type="entry name" value="AP-1-like"/>
</dbReference>
<sequence>MAGQTTGNQPFNPYLSNAQQELLLAALASNNPSGNREKNKPSADMNALEFEDTSPYLDYLDGDTSFDFDASDLGGQHMFDNMGSNASNKSDSTDGGDKPDKRKSPEEDSLDDENDAKRREGEPKEAKKPGRKPLTSEPTTKRKAQNRAAQRAFRERKEKHLKDLETKVDALSKAQEQDKHENGVLRAQVQRLQAELGEYKKRMSYSSGGIASHSPPSAARGPSRSNSNSQTDFQFDFPKFGALPGNQLFGNNVQSSREKTVSPPAGQHASLPRSNSMARNPSPGTHMSNHPLSSGNNSRSGSMNKGTNSPLTQISATGTTYADLFSPSTLGNLNSADFLMQNNNNNNTTDARAFAQYADNGTDSTSGISRVFRFNSGSGSGSGTNANQSPSVPSLTHYNTNSCNTSSCGTSPESANSPPSDVNKTGVNDFNDIYSLKPVNSNNTQKSAQNGGLTNASTPGFDWLATQNGGQFDPVLFGDYRESQDAIVGDGDFNSGFFEAAFPYDLNTPFAMNDFSSPKSAQQTSASANLLAEVEKCREGGDDDLYLPQQATTQQSQQQINEMSLKAAEKMLNCNTICLLLTTIMLRILQRVLIISSTNTPLMRRLRSWRVSNNGLNQHQNFTYDMTDWLGVGLGPGKKYLGWWICLWGILLPWHSGLISAHLLTRRHDQNATESGKGVLLIYRCKLSEIDAKEASGTHIHYRSFA</sequence>
<dbReference type="InterPro" id="IPR046347">
    <property type="entry name" value="bZIP_sf"/>
</dbReference>
<dbReference type="GO" id="GO:0090575">
    <property type="term" value="C:RNA polymerase II transcription regulator complex"/>
    <property type="evidence" value="ECO:0007669"/>
    <property type="project" value="TreeGrafter"/>
</dbReference>
<evidence type="ECO:0000259" key="6">
    <source>
        <dbReference type="PROSITE" id="PS50217"/>
    </source>
</evidence>
<dbReference type="CDD" id="cd14688">
    <property type="entry name" value="bZIP_YAP"/>
    <property type="match status" value="1"/>
</dbReference>